<feature type="region of interest" description="Disordered" evidence="1">
    <location>
        <begin position="47"/>
        <end position="66"/>
    </location>
</feature>
<gene>
    <name evidence="2" type="ORF">KI387_020950</name>
</gene>
<evidence type="ECO:0000313" key="3">
    <source>
        <dbReference type="Proteomes" id="UP000824469"/>
    </source>
</evidence>
<comment type="caution">
    <text evidence="2">The sequence shown here is derived from an EMBL/GenBank/DDBJ whole genome shotgun (WGS) entry which is preliminary data.</text>
</comment>
<evidence type="ECO:0000256" key="1">
    <source>
        <dbReference type="SAM" id="MobiDB-lite"/>
    </source>
</evidence>
<protein>
    <submittedName>
        <fullName evidence="2">Uncharacterized protein</fullName>
    </submittedName>
</protein>
<accession>A0AA38G9R7</accession>
<organism evidence="2 3">
    <name type="scientific">Taxus chinensis</name>
    <name type="common">Chinese yew</name>
    <name type="synonym">Taxus wallichiana var. chinensis</name>
    <dbReference type="NCBI Taxonomy" id="29808"/>
    <lineage>
        <taxon>Eukaryota</taxon>
        <taxon>Viridiplantae</taxon>
        <taxon>Streptophyta</taxon>
        <taxon>Embryophyta</taxon>
        <taxon>Tracheophyta</taxon>
        <taxon>Spermatophyta</taxon>
        <taxon>Pinopsida</taxon>
        <taxon>Pinidae</taxon>
        <taxon>Conifers II</taxon>
        <taxon>Cupressales</taxon>
        <taxon>Taxaceae</taxon>
        <taxon>Taxus</taxon>
    </lineage>
</organism>
<feature type="non-terminal residue" evidence="2">
    <location>
        <position position="66"/>
    </location>
</feature>
<proteinExistence type="predicted"/>
<name>A0AA38G9R7_TAXCH</name>
<reference evidence="2 3" key="1">
    <citation type="journal article" date="2021" name="Nat. Plants">
        <title>The Taxus genome provides insights into paclitaxel biosynthesis.</title>
        <authorList>
            <person name="Xiong X."/>
            <person name="Gou J."/>
            <person name="Liao Q."/>
            <person name="Li Y."/>
            <person name="Zhou Q."/>
            <person name="Bi G."/>
            <person name="Li C."/>
            <person name="Du R."/>
            <person name="Wang X."/>
            <person name="Sun T."/>
            <person name="Guo L."/>
            <person name="Liang H."/>
            <person name="Lu P."/>
            <person name="Wu Y."/>
            <person name="Zhang Z."/>
            <person name="Ro D.K."/>
            <person name="Shang Y."/>
            <person name="Huang S."/>
            <person name="Yan J."/>
        </authorList>
    </citation>
    <scope>NUCLEOTIDE SEQUENCE [LARGE SCALE GENOMIC DNA]</scope>
    <source>
        <strain evidence="2">Ta-2019</strain>
    </source>
</reference>
<sequence>NKSPPHNPVWMVILVVESPNFTHLCEALTIKEVGCVEKGDDVLAISTKSSSNGARNPPLAVEGSLR</sequence>
<keyword evidence="3" id="KW-1185">Reference proteome</keyword>
<dbReference type="Proteomes" id="UP000824469">
    <property type="component" value="Unassembled WGS sequence"/>
</dbReference>
<evidence type="ECO:0000313" key="2">
    <source>
        <dbReference type="EMBL" id="KAH9319181.1"/>
    </source>
</evidence>
<dbReference type="EMBL" id="JAHRHJ020000004">
    <property type="protein sequence ID" value="KAH9319181.1"/>
    <property type="molecule type" value="Genomic_DNA"/>
</dbReference>
<feature type="non-terminal residue" evidence="2">
    <location>
        <position position="1"/>
    </location>
</feature>
<dbReference type="AlphaFoldDB" id="A0AA38G9R7"/>